<keyword evidence="1" id="KW-0472">Membrane</keyword>
<dbReference type="NCBIfam" id="NF038228">
    <property type="entry name" value="IcmH_DotU_IVB"/>
    <property type="match status" value="1"/>
</dbReference>
<reference evidence="3 4" key="1">
    <citation type="submission" date="2019-09" db="EMBL/GenBank/DDBJ databases">
        <title>Complete genome sequence of Francisella marina E103-15.</title>
        <authorList>
            <person name="Tekedar H.C."/>
            <person name="Griffin M.J."/>
            <person name="Waldbieser G.C."/>
            <person name="Soto E."/>
        </authorList>
    </citation>
    <scope>NUCLEOTIDE SEQUENCE [LARGE SCALE GENOMIC DNA]</scope>
    <source>
        <strain evidence="3 4">E103-15</strain>
    </source>
</reference>
<name>A0ABX5ZFF0_9GAMM</name>
<dbReference type="Gene3D" id="1.25.40.590">
    <property type="entry name" value="Type IV / VI secretion system, DotU"/>
    <property type="match status" value="1"/>
</dbReference>
<dbReference type="Pfam" id="PF09850">
    <property type="entry name" value="DotU"/>
    <property type="match status" value="1"/>
</dbReference>
<keyword evidence="1" id="KW-1133">Transmembrane helix</keyword>
<evidence type="ECO:0000313" key="3">
    <source>
        <dbReference type="EMBL" id="QEO57015.1"/>
    </source>
</evidence>
<feature type="domain" description="Type IV / VI secretion system DotU" evidence="2">
    <location>
        <begin position="67"/>
        <end position="269"/>
    </location>
</feature>
<gene>
    <name evidence="3" type="ORF">F0R74_03790</name>
</gene>
<feature type="transmembrane region" description="Helical" evidence="1">
    <location>
        <begin position="249"/>
        <end position="271"/>
    </location>
</feature>
<evidence type="ECO:0000259" key="2">
    <source>
        <dbReference type="Pfam" id="PF09850"/>
    </source>
</evidence>
<accession>A0ABX5ZFF0</accession>
<sequence>MGNKEVSIIMYANNDDDKTIFMPLADNDEITQRNFGEVKQEQVREITSESLFQKVSKQEYMFGPNSLMKYASEIFATHYQVINHSIDFSVDKLKMILSDGLTKFTIRCQQDGIGDNLLKSAKYILCAFIDEAILATEYGQNIHWSQQSMLSSNFNESWGGETFFKIRLFCLDNISEYIEVFELIYICLCLGFKGQFSSKTNGKLMLDRLKRESYDVICQYRDLHDDASIAKHWQTDYEPKAPIKYKHTFSIFFGVILAILLVIYIGLSFFINQAEQPVLKDIDNTKNQLISSYESSPSVPPVSKDTVNE</sequence>
<dbReference type="RefSeq" id="WP_149368328.1">
    <property type="nucleotide sequence ID" value="NZ_CP043550.1"/>
</dbReference>
<dbReference type="InterPro" id="IPR038522">
    <property type="entry name" value="T4/T6SS_DotU_sf"/>
</dbReference>
<keyword evidence="1" id="KW-0812">Transmembrane</keyword>
<proteinExistence type="predicted"/>
<dbReference type="Proteomes" id="UP000322509">
    <property type="component" value="Chromosome"/>
</dbReference>
<evidence type="ECO:0000313" key="4">
    <source>
        <dbReference type="Proteomes" id="UP000322509"/>
    </source>
</evidence>
<dbReference type="PANTHER" id="PTHR38033">
    <property type="entry name" value="MEMBRANE PROTEIN-RELATED"/>
    <property type="match status" value="1"/>
</dbReference>
<dbReference type="InterPro" id="IPR017732">
    <property type="entry name" value="T4/T6SS_DotU"/>
</dbReference>
<keyword evidence="4" id="KW-1185">Reference proteome</keyword>
<dbReference type="PANTHER" id="PTHR38033:SF1">
    <property type="entry name" value="DOTU FAMILY TYPE IV_VI SECRETION SYSTEM PROTEIN"/>
    <property type="match status" value="1"/>
</dbReference>
<evidence type="ECO:0000256" key="1">
    <source>
        <dbReference type="SAM" id="Phobius"/>
    </source>
</evidence>
<organism evidence="3 4">
    <name type="scientific">Francisella marina</name>
    <dbReference type="NCBI Taxonomy" id="2249302"/>
    <lineage>
        <taxon>Bacteria</taxon>
        <taxon>Pseudomonadati</taxon>
        <taxon>Pseudomonadota</taxon>
        <taxon>Gammaproteobacteria</taxon>
        <taxon>Thiotrichales</taxon>
        <taxon>Francisellaceae</taxon>
        <taxon>Francisella</taxon>
    </lineage>
</organism>
<protein>
    <submittedName>
        <fullName evidence="3">DotU family type IV/VI secretion system protein</fullName>
    </submittedName>
</protein>
<dbReference type="EMBL" id="CP043550">
    <property type="protein sequence ID" value="QEO57015.1"/>
    <property type="molecule type" value="Genomic_DNA"/>
</dbReference>
<dbReference type="NCBIfam" id="TIGR03349">
    <property type="entry name" value="IV_VI_DotU"/>
    <property type="match status" value="1"/>
</dbReference>